<feature type="transmembrane region" description="Helical" evidence="7">
    <location>
        <begin position="169"/>
        <end position="188"/>
    </location>
</feature>
<feature type="domain" description="VTT" evidence="8">
    <location>
        <begin position="35"/>
        <end position="160"/>
    </location>
</feature>
<name>A0A2N6T5V4_9CORY</name>
<feature type="transmembrane region" description="Helical" evidence="7">
    <location>
        <begin position="56"/>
        <end position="78"/>
    </location>
</feature>
<evidence type="ECO:0000256" key="2">
    <source>
        <dbReference type="ARBA" id="ARBA00010792"/>
    </source>
</evidence>
<accession>A0A2N6T5V4</accession>
<evidence type="ECO:0000256" key="5">
    <source>
        <dbReference type="ARBA" id="ARBA00022989"/>
    </source>
</evidence>
<comment type="similarity">
    <text evidence="2">Belongs to the DedA family.</text>
</comment>
<evidence type="ECO:0000256" key="7">
    <source>
        <dbReference type="SAM" id="Phobius"/>
    </source>
</evidence>
<dbReference type="PANTHER" id="PTHR42709:SF6">
    <property type="entry name" value="UNDECAPRENYL PHOSPHATE TRANSPORTER A"/>
    <property type="match status" value="1"/>
</dbReference>
<evidence type="ECO:0000313" key="9">
    <source>
        <dbReference type="EMBL" id="PMC64706.1"/>
    </source>
</evidence>
<evidence type="ECO:0000256" key="1">
    <source>
        <dbReference type="ARBA" id="ARBA00004651"/>
    </source>
</evidence>
<evidence type="ECO:0000313" key="10">
    <source>
        <dbReference type="Proteomes" id="UP000235836"/>
    </source>
</evidence>
<feature type="transmembrane region" description="Helical" evidence="7">
    <location>
        <begin position="12"/>
        <end position="36"/>
    </location>
</feature>
<evidence type="ECO:0000256" key="3">
    <source>
        <dbReference type="ARBA" id="ARBA00022475"/>
    </source>
</evidence>
<keyword evidence="6 7" id="KW-0472">Membrane</keyword>
<keyword evidence="4 7" id="KW-0812">Transmembrane</keyword>
<dbReference type="InterPro" id="IPR051311">
    <property type="entry name" value="DedA_domain"/>
</dbReference>
<dbReference type="InterPro" id="IPR032816">
    <property type="entry name" value="VTT_dom"/>
</dbReference>
<evidence type="ECO:0000256" key="6">
    <source>
        <dbReference type="ARBA" id="ARBA00023136"/>
    </source>
</evidence>
<gene>
    <name evidence="9" type="ORF">CJ203_04405</name>
</gene>
<organism evidence="9 10">
    <name type="scientific">Corynebacterium tuscaniense</name>
    <dbReference type="NCBI Taxonomy" id="302449"/>
    <lineage>
        <taxon>Bacteria</taxon>
        <taxon>Bacillati</taxon>
        <taxon>Actinomycetota</taxon>
        <taxon>Actinomycetes</taxon>
        <taxon>Mycobacteriales</taxon>
        <taxon>Corynebacteriaceae</taxon>
        <taxon>Corynebacterium</taxon>
    </lineage>
</organism>
<evidence type="ECO:0000259" key="8">
    <source>
        <dbReference type="Pfam" id="PF09335"/>
    </source>
</evidence>
<dbReference type="PANTHER" id="PTHR42709">
    <property type="entry name" value="ALKALINE PHOSPHATASE LIKE PROTEIN"/>
    <property type="match status" value="1"/>
</dbReference>
<feature type="transmembrane region" description="Helical" evidence="7">
    <location>
        <begin position="137"/>
        <end position="157"/>
    </location>
</feature>
<dbReference type="Pfam" id="PF09335">
    <property type="entry name" value="VTT_dom"/>
    <property type="match status" value="1"/>
</dbReference>
<comment type="subcellular location">
    <subcellularLocation>
        <location evidence="1">Cell membrane</location>
        <topology evidence="1">Multi-pass membrane protein</topology>
    </subcellularLocation>
</comment>
<proteinExistence type="inferred from homology"/>
<reference evidence="9 10" key="1">
    <citation type="submission" date="2017-09" db="EMBL/GenBank/DDBJ databases">
        <title>Bacterial strain isolated from the female urinary microbiota.</title>
        <authorList>
            <person name="Thomas-White K."/>
            <person name="Kumar N."/>
            <person name="Forster S."/>
            <person name="Putonti C."/>
            <person name="Lawley T."/>
            <person name="Wolfe A.J."/>
        </authorList>
    </citation>
    <scope>NUCLEOTIDE SEQUENCE [LARGE SCALE GENOMIC DNA]</scope>
    <source>
        <strain evidence="9 10">UMB0792</strain>
    </source>
</reference>
<protein>
    <submittedName>
        <fullName evidence="9">DedA family protein</fullName>
    </submittedName>
</protein>
<comment type="caution">
    <text evidence="9">The sequence shown here is derived from an EMBL/GenBank/DDBJ whole genome shotgun (WGS) entry which is preliminary data.</text>
</comment>
<keyword evidence="5 7" id="KW-1133">Transmembrane helix</keyword>
<dbReference type="EMBL" id="PNHG01000005">
    <property type="protein sequence ID" value="PMC64706.1"/>
    <property type="molecule type" value="Genomic_DNA"/>
</dbReference>
<sequence>MVDGLIAFLEQLMTMPIFYPLVGLLITIDALCPLVPSETVLNLAGAFSASQGVPDVKWVMVAAGIGAIIGDNLCFMLGGRLIGLVNRLDPESRAGKAITWVRANMHEHGPVTIIVARFLPWARWVATIVLGSVRYNWFLFFLFDTIGVILWVLISVGTGYLGGTLFSDYPLLAMIVGVTLGSLVGMAIQRLQAAAMEWNDVRRGVSSI</sequence>
<dbReference type="GO" id="GO:0005886">
    <property type="term" value="C:plasma membrane"/>
    <property type="evidence" value="ECO:0007669"/>
    <property type="project" value="UniProtKB-SubCell"/>
</dbReference>
<evidence type="ECO:0000256" key="4">
    <source>
        <dbReference type="ARBA" id="ARBA00022692"/>
    </source>
</evidence>
<dbReference type="AlphaFoldDB" id="A0A2N6T5V4"/>
<keyword evidence="10" id="KW-1185">Reference proteome</keyword>
<dbReference type="Proteomes" id="UP000235836">
    <property type="component" value="Unassembled WGS sequence"/>
</dbReference>
<keyword evidence="3" id="KW-1003">Cell membrane</keyword>